<accession>A0A9E7JN88</accession>
<dbReference type="PANTHER" id="PTHR31342:SF4">
    <property type="entry name" value="ACTIN BINDING PROTEIN FAMILY"/>
    <property type="match status" value="1"/>
</dbReference>
<dbReference type="PANTHER" id="PTHR31342">
    <property type="entry name" value="PROTEIN CHUP1, CHLOROPLASTIC"/>
    <property type="match status" value="1"/>
</dbReference>
<evidence type="ECO:0000256" key="3">
    <source>
        <dbReference type="SAM" id="MobiDB-lite"/>
    </source>
</evidence>
<evidence type="ECO:0000256" key="2">
    <source>
        <dbReference type="SAM" id="Coils"/>
    </source>
</evidence>
<reference evidence="4" key="1">
    <citation type="submission" date="2022-05" db="EMBL/GenBank/DDBJ databases">
        <title>The Musa troglodytarum L. genome provides insights into the mechanism of non-climacteric behaviour and enrichment of carotenoids.</title>
        <authorList>
            <person name="Wang J."/>
        </authorList>
    </citation>
    <scope>NUCLEOTIDE SEQUENCE</scope>
    <source>
        <tissue evidence="4">Leaf</tissue>
    </source>
</reference>
<feature type="coiled-coil region" evidence="2">
    <location>
        <begin position="110"/>
        <end position="267"/>
    </location>
</feature>
<gene>
    <name evidence="4" type="ORF">MUK42_27648</name>
</gene>
<feature type="region of interest" description="Disordered" evidence="3">
    <location>
        <begin position="343"/>
        <end position="364"/>
    </location>
</feature>
<proteinExistence type="predicted"/>
<dbReference type="GO" id="GO:0055028">
    <property type="term" value="C:cortical microtubule"/>
    <property type="evidence" value="ECO:0007669"/>
    <property type="project" value="TreeGrafter"/>
</dbReference>
<dbReference type="GO" id="GO:0072699">
    <property type="term" value="P:protein localization to cortical microtubule cytoskeleton"/>
    <property type="evidence" value="ECO:0007669"/>
    <property type="project" value="TreeGrafter"/>
</dbReference>
<dbReference type="InterPro" id="IPR040265">
    <property type="entry name" value="CHUP1/IPGA1-like"/>
</dbReference>
<evidence type="ECO:0000313" key="5">
    <source>
        <dbReference type="Proteomes" id="UP001055439"/>
    </source>
</evidence>
<sequence length="554" mass="63040">MEIINGTAITATGEEAGFLLPGFDDLVMQEFEVTRKDLQTTPFTTMPEKPVMQDRAMMEQEITNLKELVLSLQEREWCREQQLLDYHGLKGQEAVVRELVNRLKISSMEAKLYMLKIESLQVDNQRLQAQLEDCAKAISELDAAREHIKLLDEKLESDRDKAKEIMASLHQRISSLQQREQKNVENDAEVKSKLKKLEELEHESMELRMINSRLAEENSDLARKLKSTQNTASAVREDAKAKAVEEANRFRKANEKLMEEIEQLQIDRCTDVEELVYLRWVNACLRYELKNHQPPSEETLARDISKSLSIKSEKKAKQLILEYANLSADEKGSNFFEVNSNYSSSSQASSRESEDTSIDDSSLIKHGSSNKAKFLNKLKKLVLGKGKHTKKVSAVDKTTSSGNSERRASFLTCSFDDVIGRDSYDSSSSYMIEKVAAVNSLAGTEAQRVEGQHNKDVFSQNNSSLSLDIQRLQELDLEEATEEKGLLRRRDRATSCDYMKISVLEHSLISCERNPLDQEKASIPEKVELKKFADALRISRGIPKLNRRSASSRY</sequence>
<name>A0A9E7JN88_9LILI</name>
<keyword evidence="5" id="KW-1185">Reference proteome</keyword>
<protein>
    <submittedName>
        <fullName evidence="4">Protein CHUP1, chloroplastic-like</fullName>
    </submittedName>
</protein>
<evidence type="ECO:0000256" key="1">
    <source>
        <dbReference type="ARBA" id="ARBA00023054"/>
    </source>
</evidence>
<dbReference type="AlphaFoldDB" id="A0A9E7JN88"/>
<evidence type="ECO:0000313" key="4">
    <source>
        <dbReference type="EMBL" id="URD87330.1"/>
    </source>
</evidence>
<organism evidence="4 5">
    <name type="scientific">Musa troglodytarum</name>
    <name type="common">fe'i banana</name>
    <dbReference type="NCBI Taxonomy" id="320322"/>
    <lineage>
        <taxon>Eukaryota</taxon>
        <taxon>Viridiplantae</taxon>
        <taxon>Streptophyta</taxon>
        <taxon>Embryophyta</taxon>
        <taxon>Tracheophyta</taxon>
        <taxon>Spermatophyta</taxon>
        <taxon>Magnoliopsida</taxon>
        <taxon>Liliopsida</taxon>
        <taxon>Zingiberales</taxon>
        <taxon>Musaceae</taxon>
        <taxon>Musa</taxon>
    </lineage>
</organism>
<keyword evidence="1 2" id="KW-0175">Coiled coil</keyword>
<dbReference type="Proteomes" id="UP001055439">
    <property type="component" value="Chromosome 2"/>
</dbReference>
<dbReference type="OrthoDB" id="1870283at2759"/>
<dbReference type="EMBL" id="CP097504">
    <property type="protein sequence ID" value="URD87330.1"/>
    <property type="molecule type" value="Genomic_DNA"/>
</dbReference>